<comment type="caution">
    <text evidence="3">The sequence shown here is derived from an EMBL/GenBank/DDBJ whole genome shotgun (WGS) entry which is preliminary data.</text>
</comment>
<evidence type="ECO:0000256" key="1">
    <source>
        <dbReference type="ARBA" id="ARBA00022729"/>
    </source>
</evidence>
<dbReference type="Proteomes" id="UP001156706">
    <property type="component" value="Unassembled WGS sequence"/>
</dbReference>
<dbReference type="SMART" id="SM00062">
    <property type="entry name" value="PBPb"/>
    <property type="match status" value="1"/>
</dbReference>
<protein>
    <recommendedName>
        <fullName evidence="2">Solute-binding protein family 3/N-terminal domain-containing protein</fullName>
    </recommendedName>
</protein>
<gene>
    <name evidence="3" type="ORF">GCM10007907_09240</name>
</gene>
<proteinExistence type="predicted"/>
<dbReference type="EMBL" id="BSOG01000001">
    <property type="protein sequence ID" value="GLR12134.1"/>
    <property type="molecule type" value="Genomic_DNA"/>
</dbReference>
<evidence type="ECO:0000259" key="2">
    <source>
        <dbReference type="SMART" id="SM00062"/>
    </source>
</evidence>
<reference evidence="4" key="1">
    <citation type="journal article" date="2019" name="Int. J. Syst. Evol. Microbiol.">
        <title>The Global Catalogue of Microorganisms (GCM) 10K type strain sequencing project: providing services to taxonomists for standard genome sequencing and annotation.</title>
        <authorList>
            <consortium name="The Broad Institute Genomics Platform"/>
            <consortium name="The Broad Institute Genome Sequencing Center for Infectious Disease"/>
            <person name="Wu L."/>
            <person name="Ma J."/>
        </authorList>
    </citation>
    <scope>NUCLEOTIDE SEQUENCE [LARGE SCALE GENOMIC DNA]</scope>
    <source>
        <strain evidence="4">NBRC 110044</strain>
    </source>
</reference>
<feature type="domain" description="Solute-binding protein family 3/N-terminal" evidence="2">
    <location>
        <begin position="22"/>
        <end position="250"/>
    </location>
</feature>
<dbReference type="PANTHER" id="PTHR35936:SF6">
    <property type="entry name" value="AMINO ACID ABC TRANSPORTER SUBSTRATE-BINDING PAAT FAMILY PROTEIN"/>
    <property type="match status" value="1"/>
</dbReference>
<dbReference type="SUPFAM" id="SSF53850">
    <property type="entry name" value="Periplasmic binding protein-like II"/>
    <property type="match status" value="1"/>
</dbReference>
<evidence type="ECO:0000313" key="4">
    <source>
        <dbReference type="Proteomes" id="UP001156706"/>
    </source>
</evidence>
<dbReference type="RefSeq" id="WP_284195271.1">
    <property type="nucleotide sequence ID" value="NZ_BSOG01000001.1"/>
</dbReference>
<dbReference type="Gene3D" id="3.40.190.10">
    <property type="entry name" value="Periplasmic binding protein-like II"/>
    <property type="match status" value="2"/>
</dbReference>
<keyword evidence="4" id="KW-1185">Reference proteome</keyword>
<accession>A0ABQ5YGT3</accession>
<dbReference type="InterPro" id="IPR001638">
    <property type="entry name" value="Solute-binding_3/MltF_N"/>
</dbReference>
<keyword evidence="1" id="KW-0732">Signal</keyword>
<sequence length="255" mass="27938">MFLRALLLAWAATLVAHAEILPLRVGVGNTPPYSYLEQGKPAGMEVELLREMARLDPSLQFVGLDNFLTARRVVEEMNAGRLDLALGGKTPERGGRFHVLEPAIHRVRLRLLSRADEPLRVDSLATLATHGERAAVLVIPGTTAHTLLLKQTGLVLDAAPVDVEQMLQKLVAGRGRFAFGLESSLLISADRVGLSSRLRWQPLDAGELDIHLLVSQHLPADTVQRLNAAWKKLAASPKLKEVVHRYTGEAIVETQ</sequence>
<dbReference type="Pfam" id="PF00497">
    <property type="entry name" value="SBP_bac_3"/>
    <property type="match status" value="1"/>
</dbReference>
<evidence type="ECO:0000313" key="3">
    <source>
        <dbReference type="EMBL" id="GLR12134.1"/>
    </source>
</evidence>
<organism evidence="3 4">
    <name type="scientific">Chitinimonas prasina</name>
    <dbReference type="NCBI Taxonomy" id="1434937"/>
    <lineage>
        <taxon>Bacteria</taxon>
        <taxon>Pseudomonadati</taxon>
        <taxon>Pseudomonadota</taxon>
        <taxon>Betaproteobacteria</taxon>
        <taxon>Neisseriales</taxon>
        <taxon>Chitinibacteraceae</taxon>
        <taxon>Chitinimonas</taxon>
    </lineage>
</organism>
<name>A0ABQ5YGT3_9NEIS</name>
<dbReference type="PANTHER" id="PTHR35936">
    <property type="entry name" value="MEMBRANE-BOUND LYTIC MUREIN TRANSGLYCOSYLASE F"/>
    <property type="match status" value="1"/>
</dbReference>